<keyword evidence="10" id="KW-1185">Reference proteome</keyword>
<dbReference type="InterPro" id="IPR004099">
    <property type="entry name" value="Pyr_nucl-diS_OxRdtase_dimer"/>
</dbReference>
<dbReference type="NCBIfam" id="NF007123">
    <property type="entry name" value="PRK09564.1"/>
    <property type="match status" value="1"/>
</dbReference>
<dbReference type="Gene3D" id="3.50.50.60">
    <property type="entry name" value="FAD/NAD(P)-binding domain"/>
    <property type="match status" value="2"/>
</dbReference>
<dbReference type="EMBL" id="WOCA01000020">
    <property type="protein sequence ID" value="MUK90345.1"/>
    <property type="molecule type" value="Genomic_DNA"/>
</dbReference>
<feature type="domain" description="Pyridine nucleotide-disulphide oxidoreductase dimerisation" evidence="7">
    <location>
        <begin position="328"/>
        <end position="429"/>
    </location>
</feature>
<keyword evidence="3" id="KW-0285">Flavoprotein</keyword>
<feature type="domain" description="FAD/NAD(P)-binding" evidence="8">
    <location>
        <begin position="2"/>
        <end position="293"/>
    </location>
</feature>
<gene>
    <name evidence="9" type="ORF">GMD78_18385</name>
</gene>
<reference evidence="9 10" key="1">
    <citation type="submission" date="2019-11" db="EMBL/GenBank/DDBJ databases">
        <authorList>
            <person name="Li X."/>
        </authorList>
    </citation>
    <scope>NUCLEOTIDE SEQUENCE [LARGE SCALE GENOMIC DNA]</scope>
    <source>
        <strain evidence="9 10">L9</strain>
    </source>
</reference>
<dbReference type="GO" id="GO:0050451">
    <property type="term" value="F:CoA-disulfide reductase (NADPH) activity"/>
    <property type="evidence" value="ECO:0007669"/>
    <property type="project" value="UniProtKB-EC"/>
</dbReference>
<proteinExistence type="inferred from homology"/>
<dbReference type="Pfam" id="PF02852">
    <property type="entry name" value="Pyr_redox_dim"/>
    <property type="match status" value="1"/>
</dbReference>
<dbReference type="SUPFAM" id="SSF51905">
    <property type="entry name" value="FAD/NAD(P)-binding domain"/>
    <property type="match status" value="1"/>
</dbReference>
<dbReference type="Proteomes" id="UP000469125">
    <property type="component" value="Unassembled WGS sequence"/>
</dbReference>
<evidence type="ECO:0000313" key="9">
    <source>
        <dbReference type="EMBL" id="MUK90345.1"/>
    </source>
</evidence>
<name>A0A6N8FLK1_9BACI</name>
<dbReference type="RefSeq" id="WP_155671047.1">
    <property type="nucleotide sequence ID" value="NZ_WOCA01000020.1"/>
</dbReference>
<dbReference type="InterPro" id="IPR036188">
    <property type="entry name" value="FAD/NAD-bd_sf"/>
</dbReference>
<evidence type="ECO:0000256" key="1">
    <source>
        <dbReference type="ARBA" id="ARBA00001974"/>
    </source>
</evidence>
<evidence type="ECO:0000256" key="3">
    <source>
        <dbReference type="ARBA" id="ARBA00022630"/>
    </source>
</evidence>
<dbReference type="InterPro" id="IPR023753">
    <property type="entry name" value="FAD/NAD-binding_dom"/>
</dbReference>
<sequence>MRYVIIGGVAAGMSAAMEIIRTDQSADVTVLERGKDYSYGQCGLPYVINGVIPSVEDVIARNVETFRDKYAINAKTNTKVTNIDAEEQIVSGIHTETKERFTASYDRLLIASGSDPIFPDWEGINLEGIHTLKTLVDTKGIMKDVSDDIKHVTIVGGGYIGLEMAESFKTLGKEVTLIQRGKQLANIFDLDMAELIHEEAKKNGIELILGESVEGFTGETRVESVVTDKQTYQTDLVLVAIGVRPNTRFLNDTGIHMNKQGAIHVNAYMQTSIENIYAAGDCATHYHIIKQLDDHIPLGTTSNKQGRIAGANMAGNALTFKGIVGTSIVKFFDLTLGRTGITEKEAKHLNLSYKMQTIKANSHAGYYPGGEILHIKLLYHKETNQLLGGQVIGKKGVDKRVDVLAIALYNQMSIYELLDLDLAYAPPYNGVWDPIQQMARKVKR</sequence>
<evidence type="ECO:0000259" key="7">
    <source>
        <dbReference type="Pfam" id="PF02852"/>
    </source>
</evidence>
<evidence type="ECO:0000259" key="8">
    <source>
        <dbReference type="Pfam" id="PF07992"/>
    </source>
</evidence>
<dbReference type="InterPro" id="IPR050260">
    <property type="entry name" value="FAD-bd_OxRdtase"/>
</dbReference>
<evidence type="ECO:0000256" key="4">
    <source>
        <dbReference type="ARBA" id="ARBA00022827"/>
    </source>
</evidence>
<keyword evidence="5 9" id="KW-0560">Oxidoreductase</keyword>
<evidence type="ECO:0000256" key="6">
    <source>
        <dbReference type="ARBA" id="ARBA00023284"/>
    </source>
</evidence>
<dbReference type="SUPFAM" id="SSF55424">
    <property type="entry name" value="FAD/NAD-linked reductases, dimerisation (C-terminal) domain"/>
    <property type="match status" value="1"/>
</dbReference>
<comment type="cofactor">
    <cofactor evidence="1">
        <name>FAD</name>
        <dbReference type="ChEBI" id="CHEBI:57692"/>
    </cofactor>
</comment>
<organism evidence="9 10">
    <name type="scientific">Ornithinibacillus caprae</name>
    <dbReference type="NCBI Taxonomy" id="2678566"/>
    <lineage>
        <taxon>Bacteria</taxon>
        <taxon>Bacillati</taxon>
        <taxon>Bacillota</taxon>
        <taxon>Bacilli</taxon>
        <taxon>Bacillales</taxon>
        <taxon>Bacillaceae</taxon>
        <taxon>Ornithinibacillus</taxon>
    </lineage>
</organism>
<comment type="similarity">
    <text evidence="2">Belongs to the class-III pyridine nucleotide-disulfide oxidoreductase family.</text>
</comment>
<evidence type="ECO:0000256" key="2">
    <source>
        <dbReference type="ARBA" id="ARBA00009130"/>
    </source>
</evidence>
<protein>
    <submittedName>
        <fullName evidence="9">CoA-disulfide reductase</fullName>
        <ecNumber evidence="9">1.8.1.14</ecNumber>
    </submittedName>
</protein>
<dbReference type="Pfam" id="PF07992">
    <property type="entry name" value="Pyr_redox_2"/>
    <property type="match status" value="1"/>
</dbReference>
<dbReference type="EC" id="1.8.1.14" evidence="9"/>
<dbReference type="PRINTS" id="PR00368">
    <property type="entry name" value="FADPNR"/>
</dbReference>
<comment type="caution">
    <text evidence="9">The sequence shown here is derived from an EMBL/GenBank/DDBJ whole genome shotgun (WGS) entry which is preliminary data.</text>
</comment>
<dbReference type="PRINTS" id="PR00411">
    <property type="entry name" value="PNDRDTASEI"/>
</dbReference>
<evidence type="ECO:0000313" key="10">
    <source>
        <dbReference type="Proteomes" id="UP000469125"/>
    </source>
</evidence>
<dbReference type="PANTHER" id="PTHR43429:SF1">
    <property type="entry name" value="NAD(P)H SULFUR OXIDOREDUCTASE (COA-DEPENDENT)"/>
    <property type="match status" value="1"/>
</dbReference>
<keyword evidence="6" id="KW-0676">Redox-active center</keyword>
<dbReference type="AlphaFoldDB" id="A0A6N8FLK1"/>
<keyword evidence="4" id="KW-0274">FAD</keyword>
<accession>A0A6N8FLK1</accession>
<evidence type="ECO:0000256" key="5">
    <source>
        <dbReference type="ARBA" id="ARBA00023002"/>
    </source>
</evidence>
<dbReference type="InterPro" id="IPR016156">
    <property type="entry name" value="FAD/NAD-linked_Rdtase_dimer_sf"/>
</dbReference>
<dbReference type="PANTHER" id="PTHR43429">
    <property type="entry name" value="PYRIDINE NUCLEOTIDE-DISULFIDE OXIDOREDUCTASE DOMAIN-CONTAINING"/>
    <property type="match status" value="1"/>
</dbReference>